<reference evidence="1" key="1">
    <citation type="submission" date="2021-06" db="EMBL/GenBank/DDBJ databases">
        <authorList>
            <person name="Kallberg Y."/>
            <person name="Tangrot J."/>
            <person name="Rosling A."/>
        </authorList>
    </citation>
    <scope>NUCLEOTIDE SEQUENCE</scope>
    <source>
        <strain evidence="1">FL130A</strain>
    </source>
</reference>
<accession>A0A9N9HWK5</accession>
<name>A0A9N9HWK5_9GLOM</name>
<protein>
    <submittedName>
        <fullName evidence="1">6446_t:CDS:1</fullName>
    </submittedName>
</protein>
<comment type="caution">
    <text evidence="1">The sequence shown here is derived from an EMBL/GenBank/DDBJ whole genome shotgun (WGS) entry which is preliminary data.</text>
</comment>
<feature type="non-terminal residue" evidence="1">
    <location>
        <position position="154"/>
    </location>
</feature>
<dbReference type="EMBL" id="CAJVPS010022051">
    <property type="protein sequence ID" value="CAG8709613.1"/>
    <property type="molecule type" value="Genomic_DNA"/>
</dbReference>
<proteinExistence type="predicted"/>
<sequence>VDIADEVLCDFFAELEQLNKFERFDPDISYCVICGKTFHESIECQETSLQDFELNAVDDTKELVDALNQHTTRTFDDKFQAQLFHEKLANSSDDNEYSEPLLSAGFMVHFLIYGSGDSDLSSNSIEYSILLFSLDSVMGDFFQSELERGSILDF</sequence>
<organism evidence="1 2">
    <name type="scientific">Ambispora leptoticha</name>
    <dbReference type="NCBI Taxonomy" id="144679"/>
    <lineage>
        <taxon>Eukaryota</taxon>
        <taxon>Fungi</taxon>
        <taxon>Fungi incertae sedis</taxon>
        <taxon>Mucoromycota</taxon>
        <taxon>Glomeromycotina</taxon>
        <taxon>Glomeromycetes</taxon>
        <taxon>Archaeosporales</taxon>
        <taxon>Ambisporaceae</taxon>
        <taxon>Ambispora</taxon>
    </lineage>
</organism>
<keyword evidence="2" id="KW-1185">Reference proteome</keyword>
<evidence type="ECO:0000313" key="1">
    <source>
        <dbReference type="EMBL" id="CAG8709613.1"/>
    </source>
</evidence>
<feature type="non-terminal residue" evidence="1">
    <location>
        <position position="1"/>
    </location>
</feature>
<dbReference type="AlphaFoldDB" id="A0A9N9HWK5"/>
<dbReference type="Proteomes" id="UP000789508">
    <property type="component" value="Unassembled WGS sequence"/>
</dbReference>
<evidence type="ECO:0000313" key="2">
    <source>
        <dbReference type="Proteomes" id="UP000789508"/>
    </source>
</evidence>
<gene>
    <name evidence="1" type="ORF">ALEPTO_LOCUS11867</name>
</gene>